<keyword evidence="5" id="KW-1133">Transmembrane helix</keyword>
<protein>
    <submittedName>
        <fullName evidence="8">Methyl-accepting chemotaxis protein</fullName>
    </submittedName>
</protein>
<comment type="similarity">
    <text evidence="2">Belongs to the methyl-accepting chemotaxis (MCP) protein family.</text>
</comment>
<dbReference type="InterPro" id="IPR004089">
    <property type="entry name" value="MCPsignal_dom"/>
</dbReference>
<organism evidence="8 9">
    <name type="scientific">Roseateles agri</name>
    <dbReference type="NCBI Taxonomy" id="3098619"/>
    <lineage>
        <taxon>Bacteria</taxon>
        <taxon>Pseudomonadati</taxon>
        <taxon>Pseudomonadota</taxon>
        <taxon>Betaproteobacteria</taxon>
        <taxon>Burkholderiales</taxon>
        <taxon>Sphaerotilaceae</taxon>
        <taxon>Roseateles</taxon>
    </lineage>
</organism>
<comment type="caution">
    <text evidence="8">The sequence shown here is derived from an EMBL/GenBank/DDBJ whole genome shotgun (WGS) entry which is preliminary data.</text>
</comment>
<keyword evidence="5" id="KW-0472">Membrane</keyword>
<evidence type="ECO:0000256" key="4">
    <source>
        <dbReference type="SAM" id="MobiDB-lite"/>
    </source>
</evidence>
<dbReference type="SMART" id="SM00304">
    <property type="entry name" value="HAMP"/>
    <property type="match status" value="1"/>
</dbReference>
<dbReference type="SUPFAM" id="SSF58104">
    <property type="entry name" value="Methyl-accepting chemotaxis protein (MCP) signaling domain"/>
    <property type="match status" value="1"/>
</dbReference>
<evidence type="ECO:0000259" key="6">
    <source>
        <dbReference type="PROSITE" id="PS50111"/>
    </source>
</evidence>
<dbReference type="PROSITE" id="PS50111">
    <property type="entry name" value="CHEMOTAXIS_TRANSDUC_2"/>
    <property type="match status" value="1"/>
</dbReference>
<dbReference type="InterPro" id="IPR024478">
    <property type="entry name" value="HlyB_4HB_MCP"/>
</dbReference>
<dbReference type="Pfam" id="PF12729">
    <property type="entry name" value="4HB_MCP_1"/>
    <property type="match status" value="1"/>
</dbReference>
<dbReference type="InterPro" id="IPR051310">
    <property type="entry name" value="MCP_chemotaxis"/>
</dbReference>
<feature type="compositionally biased region" description="Low complexity" evidence="4">
    <location>
        <begin position="540"/>
        <end position="554"/>
    </location>
</feature>
<keyword evidence="3" id="KW-0807">Transducer</keyword>
<evidence type="ECO:0000256" key="3">
    <source>
        <dbReference type="PROSITE-ProRule" id="PRU00284"/>
    </source>
</evidence>
<dbReference type="Gene3D" id="1.10.287.950">
    <property type="entry name" value="Methyl-accepting chemotaxis protein"/>
    <property type="match status" value="1"/>
</dbReference>
<dbReference type="EMBL" id="JAXCLA010000006">
    <property type="protein sequence ID" value="MDY0746706.1"/>
    <property type="molecule type" value="Genomic_DNA"/>
</dbReference>
<dbReference type="Pfam" id="PF00672">
    <property type="entry name" value="HAMP"/>
    <property type="match status" value="1"/>
</dbReference>
<feature type="compositionally biased region" description="Pro residues" evidence="4">
    <location>
        <begin position="521"/>
        <end position="539"/>
    </location>
</feature>
<reference evidence="8 9" key="1">
    <citation type="submission" date="2023-11" db="EMBL/GenBank/DDBJ databases">
        <title>Paucibacter sp. nov., isolated from fresh soil in Korea.</title>
        <authorList>
            <person name="Le N.T.T."/>
        </authorList>
    </citation>
    <scope>NUCLEOTIDE SEQUENCE [LARGE SCALE GENOMIC DNA]</scope>
    <source>
        <strain evidence="8 9">R3-3</strain>
    </source>
</reference>
<dbReference type="InterPro" id="IPR003660">
    <property type="entry name" value="HAMP_dom"/>
</dbReference>
<feature type="domain" description="HAMP" evidence="7">
    <location>
        <begin position="213"/>
        <end position="265"/>
    </location>
</feature>
<sequence>MAFFNNLKIGRRLALGFFILLALLILVGGTAISRLGVVNAATSDLSTNWLFGTRALGEYEASLSTVRRGEALIVMAKSPADVEQQMQRIAGAKDKAAAAWKRYAGTITAGDEQRLAQAIQDAQAAYYTALDKNLATARSGDRAKTEEIYRAETRTTFDATIAAVDADVAFQTKGADAAYQLSQDTYGRTLTLVIGLVVLAVLITVAFAWVLTNSIVRPIRRAVEVAETVAAGDLSSVVVVTTTDEAGQLLAALRRMNESLVGIVSQVRNSSDSIATGSTQIATGNADLSQRTEEQASNLQQTAASMEQLTATVKQNADTARQATQLVGGAATAAGEGGEVMDRVVATMGEINDSSRKIADIIGTIDGIAFQTNILALNAAVEAARAGEQGRGFAVVAGEVRALAQRSAQAAKEIKALISASVEKVEAGSSLVDQAGTTMGEIVSQVKRVSDLIGEISASSEEQSRGISQIGDAVTQLDQVTQQNAALVEESAAAAESLKHQAQQLATTVAGFKLDASSPTRPLPTAPSAPLKRPAPAPAKPALRSAPAKAPAKPVIRSGAKPQAPRPAPAAAPAMAKPADDGDWTSF</sequence>
<dbReference type="CDD" id="cd11386">
    <property type="entry name" value="MCP_signal"/>
    <property type="match status" value="1"/>
</dbReference>
<dbReference type="SMART" id="SM00283">
    <property type="entry name" value="MA"/>
    <property type="match status" value="1"/>
</dbReference>
<feature type="domain" description="Methyl-accepting transducer" evidence="6">
    <location>
        <begin position="270"/>
        <end position="499"/>
    </location>
</feature>
<evidence type="ECO:0000256" key="2">
    <source>
        <dbReference type="ARBA" id="ARBA00029447"/>
    </source>
</evidence>
<evidence type="ECO:0000256" key="1">
    <source>
        <dbReference type="ARBA" id="ARBA00022481"/>
    </source>
</evidence>
<dbReference type="PANTHER" id="PTHR43531:SF14">
    <property type="entry name" value="METHYL-ACCEPTING CHEMOTAXIS PROTEIN I-RELATED"/>
    <property type="match status" value="1"/>
</dbReference>
<dbReference type="PANTHER" id="PTHR43531">
    <property type="entry name" value="PROTEIN ICFG"/>
    <property type="match status" value="1"/>
</dbReference>
<feature type="transmembrane region" description="Helical" evidence="5">
    <location>
        <begin position="190"/>
        <end position="211"/>
    </location>
</feature>
<keyword evidence="5" id="KW-0812">Transmembrane</keyword>
<dbReference type="RefSeq" id="WP_320424653.1">
    <property type="nucleotide sequence ID" value="NZ_JAXCLA010000006.1"/>
</dbReference>
<dbReference type="Proteomes" id="UP001285263">
    <property type="component" value="Unassembled WGS sequence"/>
</dbReference>
<evidence type="ECO:0000313" key="8">
    <source>
        <dbReference type="EMBL" id="MDY0746706.1"/>
    </source>
</evidence>
<gene>
    <name evidence="8" type="ORF">SNE35_19495</name>
</gene>
<evidence type="ECO:0000256" key="5">
    <source>
        <dbReference type="SAM" id="Phobius"/>
    </source>
</evidence>
<evidence type="ECO:0000313" key="9">
    <source>
        <dbReference type="Proteomes" id="UP001285263"/>
    </source>
</evidence>
<dbReference type="CDD" id="cd06225">
    <property type="entry name" value="HAMP"/>
    <property type="match status" value="1"/>
</dbReference>
<dbReference type="PROSITE" id="PS50885">
    <property type="entry name" value="HAMP"/>
    <property type="match status" value="1"/>
</dbReference>
<name>A0ABU5DK87_9BURK</name>
<dbReference type="Pfam" id="PF00015">
    <property type="entry name" value="MCPsignal"/>
    <property type="match status" value="1"/>
</dbReference>
<keyword evidence="1" id="KW-0488">Methylation</keyword>
<keyword evidence="9" id="KW-1185">Reference proteome</keyword>
<accession>A0ABU5DK87</accession>
<dbReference type="InterPro" id="IPR004090">
    <property type="entry name" value="Chemotax_Me-accpt_rcpt"/>
</dbReference>
<evidence type="ECO:0000259" key="7">
    <source>
        <dbReference type="PROSITE" id="PS50885"/>
    </source>
</evidence>
<dbReference type="PRINTS" id="PR00260">
    <property type="entry name" value="CHEMTRNSDUCR"/>
</dbReference>
<proteinExistence type="inferred from homology"/>
<feature type="region of interest" description="Disordered" evidence="4">
    <location>
        <begin position="515"/>
        <end position="587"/>
    </location>
</feature>